<organism evidence="1 2">
    <name type="scientific">Corymbia citriodora subsp. variegata</name>
    <dbReference type="NCBI Taxonomy" id="360336"/>
    <lineage>
        <taxon>Eukaryota</taxon>
        <taxon>Viridiplantae</taxon>
        <taxon>Streptophyta</taxon>
        <taxon>Embryophyta</taxon>
        <taxon>Tracheophyta</taxon>
        <taxon>Spermatophyta</taxon>
        <taxon>Magnoliopsida</taxon>
        <taxon>eudicotyledons</taxon>
        <taxon>Gunneridae</taxon>
        <taxon>Pentapetalae</taxon>
        <taxon>rosids</taxon>
        <taxon>malvids</taxon>
        <taxon>Myrtales</taxon>
        <taxon>Myrtaceae</taxon>
        <taxon>Myrtoideae</taxon>
        <taxon>Eucalypteae</taxon>
        <taxon>Corymbia</taxon>
    </lineage>
</organism>
<dbReference type="Gramene" id="rna-gnl|WGS:JABURB|Cocit.L2109.1">
    <property type="protein sequence ID" value="cds-KAF7848308.1"/>
    <property type="gene ID" value="gene-BT93_L2109"/>
</dbReference>
<name>A0A8T0CKY0_CORYI</name>
<protein>
    <submittedName>
        <fullName evidence="1">Uncharacterized protein</fullName>
    </submittedName>
</protein>
<dbReference type="Proteomes" id="UP000806378">
    <property type="component" value="Unassembled WGS sequence"/>
</dbReference>
<proteinExistence type="predicted"/>
<accession>A0A8T0CKY0</accession>
<keyword evidence="2" id="KW-1185">Reference proteome</keyword>
<dbReference type="AlphaFoldDB" id="A0A8T0CKY0"/>
<evidence type="ECO:0000313" key="1">
    <source>
        <dbReference type="EMBL" id="KAF7848308.1"/>
    </source>
</evidence>
<evidence type="ECO:0000313" key="2">
    <source>
        <dbReference type="Proteomes" id="UP000806378"/>
    </source>
</evidence>
<gene>
    <name evidence="1" type="ORF">BT93_L2109</name>
</gene>
<reference evidence="1" key="1">
    <citation type="submission" date="2020-05" db="EMBL/GenBank/DDBJ databases">
        <title>WGS assembly of Corymbia citriodora subspecies variegata.</title>
        <authorList>
            <person name="Barry K."/>
            <person name="Hundley H."/>
            <person name="Shu S."/>
            <person name="Jenkins J."/>
            <person name="Grimwood J."/>
            <person name="Baten A."/>
        </authorList>
    </citation>
    <scope>NUCLEOTIDE SEQUENCE</scope>
    <source>
        <strain evidence="1">CV2-018</strain>
    </source>
</reference>
<sequence>MDSAVLAYNSTNRRFFAGKKVLPVQKVIANPSCCIPLPTNPALVRTKERLFSFADFMPLYIV</sequence>
<comment type="caution">
    <text evidence="1">The sequence shown here is derived from an EMBL/GenBank/DDBJ whole genome shotgun (WGS) entry which is preliminary data.</text>
</comment>
<dbReference type="EMBL" id="MU090187">
    <property type="protein sequence ID" value="KAF7848308.1"/>
    <property type="molecule type" value="Genomic_DNA"/>
</dbReference>